<comment type="caution">
    <text evidence="1">The sequence shown here is derived from an EMBL/GenBank/DDBJ whole genome shotgun (WGS) entry which is preliminary data.</text>
</comment>
<keyword evidence="2" id="KW-1185">Reference proteome</keyword>
<sequence length="168" mass="19301">MTNSSPLTGMRIACRTDLEDLSKELDGFPNGLEAWVIVWAQERHNKDNVIRGIRPRVPTRNTVRYRPREDDTSYQWESRGQEQCDALLNSDHPRNRRSYRLVPRMGSIQDDILDEAYILCSLATSGGLSKKSLLGAKPASMISIRRDQKAYYYWMDHLEPSGLEALET</sequence>
<protein>
    <submittedName>
        <fullName evidence="1">Uncharacterized protein</fullName>
    </submittedName>
</protein>
<dbReference type="Proteomes" id="UP001212997">
    <property type="component" value="Unassembled WGS sequence"/>
</dbReference>
<dbReference type="EMBL" id="JANAWD010000710">
    <property type="protein sequence ID" value="KAJ3476414.1"/>
    <property type="molecule type" value="Genomic_DNA"/>
</dbReference>
<gene>
    <name evidence="1" type="ORF">NLI96_g11173</name>
</gene>
<name>A0AAD5US83_9APHY</name>
<organism evidence="1 2">
    <name type="scientific">Meripilus lineatus</name>
    <dbReference type="NCBI Taxonomy" id="2056292"/>
    <lineage>
        <taxon>Eukaryota</taxon>
        <taxon>Fungi</taxon>
        <taxon>Dikarya</taxon>
        <taxon>Basidiomycota</taxon>
        <taxon>Agaricomycotina</taxon>
        <taxon>Agaricomycetes</taxon>
        <taxon>Polyporales</taxon>
        <taxon>Meripilaceae</taxon>
        <taxon>Meripilus</taxon>
    </lineage>
</organism>
<proteinExistence type="predicted"/>
<dbReference type="AlphaFoldDB" id="A0AAD5US83"/>
<reference evidence="1" key="1">
    <citation type="submission" date="2022-07" db="EMBL/GenBank/DDBJ databases">
        <title>Genome Sequence of Physisporinus lineatus.</title>
        <authorList>
            <person name="Buettner E."/>
        </authorList>
    </citation>
    <scope>NUCLEOTIDE SEQUENCE</scope>
    <source>
        <strain evidence="1">VT162</strain>
    </source>
</reference>
<evidence type="ECO:0000313" key="2">
    <source>
        <dbReference type="Proteomes" id="UP001212997"/>
    </source>
</evidence>
<accession>A0AAD5US83</accession>
<evidence type="ECO:0000313" key="1">
    <source>
        <dbReference type="EMBL" id="KAJ3476414.1"/>
    </source>
</evidence>